<evidence type="ECO:0000256" key="8">
    <source>
        <dbReference type="ARBA" id="ARBA00038436"/>
    </source>
</evidence>
<evidence type="ECO:0000256" key="7">
    <source>
        <dbReference type="ARBA" id="ARBA00023136"/>
    </source>
</evidence>
<name>A0ABY4H2M3_9BACI</name>
<feature type="transmembrane region" description="Helical" evidence="9">
    <location>
        <begin position="126"/>
        <end position="147"/>
    </location>
</feature>
<dbReference type="PANTHER" id="PTHR35011:SF2">
    <property type="entry name" value="2,3-DIKETO-L-GULONATE TRAP TRANSPORTER SMALL PERMEASE PROTEIN YIAM"/>
    <property type="match status" value="1"/>
</dbReference>
<evidence type="ECO:0000256" key="5">
    <source>
        <dbReference type="ARBA" id="ARBA00022692"/>
    </source>
</evidence>
<gene>
    <name evidence="11" type="ORF">MUO14_07110</name>
</gene>
<dbReference type="RefSeq" id="WP_244754551.1">
    <property type="nucleotide sequence ID" value="NZ_CP095074.1"/>
</dbReference>
<keyword evidence="7 9" id="KW-0472">Membrane</keyword>
<sequence length="163" mass="18262">MMKAVNVLSRTLETLTVLAFSGLIVVVIIQISGRYSPLTFVWTEELSRYLFIYSVAFGAPVAMKKREYISVDLLVGFLPEKVKKYYNAFIYLVLGLFSSMLVIHAYGFALLGENQTSATLGVEMYYIHFSMVITLIFLAIYSFLNIFHILTGNTGEKGEGVGL</sequence>
<comment type="similarity">
    <text evidence="8">Belongs to the TRAP transporter small permease family.</text>
</comment>
<feature type="transmembrane region" description="Helical" evidence="9">
    <location>
        <begin position="46"/>
        <end position="64"/>
    </location>
</feature>
<keyword evidence="12" id="KW-1185">Reference proteome</keyword>
<evidence type="ECO:0000256" key="2">
    <source>
        <dbReference type="ARBA" id="ARBA00022448"/>
    </source>
</evidence>
<accession>A0ABY4H2M3</accession>
<dbReference type="InterPro" id="IPR055348">
    <property type="entry name" value="DctQ"/>
</dbReference>
<dbReference type="PANTHER" id="PTHR35011">
    <property type="entry name" value="2,3-DIKETO-L-GULONATE TRAP TRANSPORTER SMALL PERMEASE PROTEIN YIAM"/>
    <property type="match status" value="1"/>
</dbReference>
<dbReference type="EMBL" id="CP095074">
    <property type="protein sequence ID" value="UOQ94708.1"/>
    <property type="molecule type" value="Genomic_DNA"/>
</dbReference>
<feature type="transmembrane region" description="Helical" evidence="9">
    <location>
        <begin position="85"/>
        <end position="106"/>
    </location>
</feature>
<evidence type="ECO:0000256" key="9">
    <source>
        <dbReference type="SAM" id="Phobius"/>
    </source>
</evidence>
<keyword evidence="5 9" id="KW-0812">Transmembrane</keyword>
<dbReference type="Proteomes" id="UP000831880">
    <property type="component" value="Chromosome"/>
</dbReference>
<evidence type="ECO:0000256" key="4">
    <source>
        <dbReference type="ARBA" id="ARBA00022519"/>
    </source>
</evidence>
<keyword evidence="3" id="KW-1003">Cell membrane</keyword>
<evidence type="ECO:0000256" key="6">
    <source>
        <dbReference type="ARBA" id="ARBA00022989"/>
    </source>
</evidence>
<organism evidence="11 12">
    <name type="scientific">Halobacillus shinanisalinarum</name>
    <dbReference type="NCBI Taxonomy" id="2932258"/>
    <lineage>
        <taxon>Bacteria</taxon>
        <taxon>Bacillati</taxon>
        <taxon>Bacillota</taxon>
        <taxon>Bacilli</taxon>
        <taxon>Bacillales</taxon>
        <taxon>Bacillaceae</taxon>
        <taxon>Halobacillus</taxon>
    </lineage>
</organism>
<keyword evidence="6 9" id="KW-1133">Transmembrane helix</keyword>
<feature type="domain" description="Tripartite ATP-independent periplasmic transporters DctQ component" evidence="10">
    <location>
        <begin position="23"/>
        <end position="150"/>
    </location>
</feature>
<feature type="transmembrane region" description="Helical" evidence="9">
    <location>
        <begin position="12"/>
        <end position="31"/>
    </location>
</feature>
<dbReference type="Pfam" id="PF04290">
    <property type="entry name" value="DctQ"/>
    <property type="match status" value="1"/>
</dbReference>
<keyword evidence="2" id="KW-0813">Transport</keyword>
<keyword evidence="4" id="KW-0997">Cell inner membrane</keyword>
<protein>
    <submittedName>
        <fullName evidence="11">TRAP transporter small permease</fullName>
    </submittedName>
</protein>
<evidence type="ECO:0000256" key="1">
    <source>
        <dbReference type="ARBA" id="ARBA00004429"/>
    </source>
</evidence>
<evidence type="ECO:0000256" key="3">
    <source>
        <dbReference type="ARBA" id="ARBA00022475"/>
    </source>
</evidence>
<proteinExistence type="inferred from homology"/>
<evidence type="ECO:0000259" key="10">
    <source>
        <dbReference type="Pfam" id="PF04290"/>
    </source>
</evidence>
<evidence type="ECO:0000313" key="11">
    <source>
        <dbReference type="EMBL" id="UOQ94708.1"/>
    </source>
</evidence>
<evidence type="ECO:0000313" key="12">
    <source>
        <dbReference type="Proteomes" id="UP000831880"/>
    </source>
</evidence>
<comment type="subcellular location">
    <subcellularLocation>
        <location evidence="1">Cell inner membrane</location>
        <topology evidence="1">Multi-pass membrane protein</topology>
    </subcellularLocation>
</comment>
<dbReference type="InterPro" id="IPR007387">
    <property type="entry name" value="TRAP_DctQ"/>
</dbReference>
<reference evidence="11 12" key="1">
    <citation type="submission" date="2022-04" db="EMBL/GenBank/DDBJ databases">
        <title>Halobacillus sp. isolated from saltern.</title>
        <authorList>
            <person name="Won M."/>
            <person name="Lee C.-M."/>
            <person name="Woen H.-Y."/>
            <person name="Kwon S.-W."/>
        </authorList>
    </citation>
    <scope>NUCLEOTIDE SEQUENCE [LARGE SCALE GENOMIC DNA]</scope>
    <source>
        <strain evidence="11 12">SSTM10-2</strain>
    </source>
</reference>